<dbReference type="EMBL" id="CP145316">
    <property type="protein sequence ID" value="XAM19076.1"/>
    <property type="molecule type" value="Genomic_DNA"/>
</dbReference>
<feature type="binding site" evidence="8">
    <location>
        <position position="155"/>
    </location>
    <ligand>
        <name>[4Fe-4S] cluster</name>
        <dbReference type="ChEBI" id="CHEBI:49883"/>
        <label>2</label>
        <note>4Fe-4S-S-AdoMet</note>
    </ligand>
</feature>
<evidence type="ECO:0000256" key="6">
    <source>
        <dbReference type="ARBA" id="ARBA00023004"/>
    </source>
</evidence>
<evidence type="ECO:0000259" key="10">
    <source>
        <dbReference type="PROSITE" id="PS51918"/>
    </source>
</evidence>
<dbReference type="Proteomes" id="UP001434737">
    <property type="component" value="Chromosome"/>
</dbReference>
<comment type="subcellular location">
    <subcellularLocation>
        <location evidence="8">Cytoplasm</location>
    </subcellularLocation>
</comment>
<protein>
    <recommendedName>
        <fullName evidence="8">Ribosomal protein uS12 methylthiotransferase RimO</fullName>
        <shortName evidence="8">uS12 MTTase</shortName>
        <shortName evidence="8">uS12 methylthiotransferase</shortName>
        <ecNumber evidence="8">2.8.4.4</ecNumber>
    </recommendedName>
    <alternativeName>
        <fullName evidence="8">Ribosomal protein uS12 (aspartate-C(3))-methylthiotransferase</fullName>
    </alternativeName>
    <alternativeName>
        <fullName evidence="8">Ribosome maturation factor RimO</fullName>
    </alternativeName>
</protein>
<dbReference type="InterPro" id="IPR023404">
    <property type="entry name" value="rSAM_horseshoe"/>
</dbReference>
<organism evidence="11 12">
    <name type="scientific">Helicobacter mastomyrinus</name>
    <dbReference type="NCBI Taxonomy" id="287948"/>
    <lineage>
        <taxon>Bacteria</taxon>
        <taxon>Pseudomonadati</taxon>
        <taxon>Campylobacterota</taxon>
        <taxon>Epsilonproteobacteria</taxon>
        <taxon>Campylobacterales</taxon>
        <taxon>Helicobacteraceae</taxon>
        <taxon>Helicobacter</taxon>
    </lineage>
</organism>
<dbReference type="Gene3D" id="3.80.30.20">
    <property type="entry name" value="tm_1862 like domain"/>
    <property type="match status" value="1"/>
</dbReference>
<evidence type="ECO:0000256" key="8">
    <source>
        <dbReference type="HAMAP-Rule" id="MF_01865"/>
    </source>
</evidence>
<dbReference type="InterPro" id="IPR007197">
    <property type="entry name" value="rSAM"/>
</dbReference>
<dbReference type="PANTHER" id="PTHR43837:SF1">
    <property type="entry name" value="RIBOSOMAL PROTEIN US12 METHYLTHIOTRANSFERASE RIMO"/>
    <property type="match status" value="1"/>
</dbReference>
<dbReference type="SFLD" id="SFLDG01061">
    <property type="entry name" value="methylthiotransferase"/>
    <property type="match status" value="1"/>
</dbReference>
<keyword evidence="2 8" id="KW-0963">Cytoplasm</keyword>
<dbReference type="InterPro" id="IPR013848">
    <property type="entry name" value="Methylthiotransferase_N"/>
</dbReference>
<comment type="function">
    <text evidence="8">Catalyzes the methylthiolation of an aspartic acid residue of ribosomal protein uS12.</text>
</comment>
<evidence type="ECO:0000256" key="3">
    <source>
        <dbReference type="ARBA" id="ARBA00022679"/>
    </source>
</evidence>
<evidence type="ECO:0000256" key="4">
    <source>
        <dbReference type="ARBA" id="ARBA00022691"/>
    </source>
</evidence>
<dbReference type="PROSITE" id="PS51257">
    <property type="entry name" value="PROKAR_LIPOPROTEIN"/>
    <property type="match status" value="1"/>
</dbReference>
<dbReference type="PROSITE" id="PS51918">
    <property type="entry name" value="RADICAL_SAM"/>
    <property type="match status" value="1"/>
</dbReference>
<feature type="binding site" evidence="8">
    <location>
        <position position="82"/>
    </location>
    <ligand>
        <name>[4Fe-4S] cluster</name>
        <dbReference type="ChEBI" id="CHEBI:49883"/>
        <label>1</label>
    </ligand>
</feature>
<comment type="similarity">
    <text evidence="8">Belongs to the methylthiotransferase family. RimO subfamily.</text>
</comment>
<dbReference type="Gene3D" id="3.40.50.12160">
    <property type="entry name" value="Methylthiotransferase, N-terminal domain"/>
    <property type="match status" value="1"/>
</dbReference>
<dbReference type="SUPFAM" id="SSF102114">
    <property type="entry name" value="Radical SAM enzymes"/>
    <property type="match status" value="1"/>
</dbReference>
<keyword evidence="12" id="KW-1185">Reference proteome</keyword>
<dbReference type="RefSeq" id="WP_300447071.1">
    <property type="nucleotide sequence ID" value="NZ_CP145316.1"/>
</dbReference>
<gene>
    <name evidence="8 11" type="primary">rimO</name>
    <name evidence="11" type="ORF">V3I05_05225</name>
</gene>
<keyword evidence="6 8" id="KW-0408">Iron</keyword>
<dbReference type="SFLD" id="SFLDG01082">
    <property type="entry name" value="B12-binding_domain_containing"/>
    <property type="match status" value="1"/>
</dbReference>
<dbReference type="NCBIfam" id="TIGR01125">
    <property type="entry name" value="30S ribosomal protein S12 methylthiotransferase RimO"/>
    <property type="match status" value="1"/>
</dbReference>
<feature type="binding site" evidence="8">
    <location>
        <position position="151"/>
    </location>
    <ligand>
        <name>[4Fe-4S] cluster</name>
        <dbReference type="ChEBI" id="CHEBI:49883"/>
        <label>2</label>
        <note>4Fe-4S-S-AdoMet</note>
    </ligand>
</feature>
<keyword evidence="7 8" id="KW-0411">Iron-sulfur</keyword>
<keyword evidence="1 8" id="KW-0004">4Fe-4S</keyword>
<dbReference type="InterPro" id="IPR005840">
    <property type="entry name" value="Ribosomal_uS12_MeSTrfase_RimO"/>
</dbReference>
<sequence>MRFKAQQSLHLISLGCTKNLVDSEVMLGRLQSYALTQELESADVIIINTCGFIESAKQESIQTILHASSNRKKGALLVVSGCLSQRYANELKAEIPEIDIITGVSDYDKIDNMIAQRRGIASNKVFLADENDKRVIVGSSFHAYIKLSEGCNQQCSFCAIPQFKGKLHSRTLQSTLKELTNLYNQGFRDFSFIAQDSSSYMRDLGQKDGLIRLIQAIDNLNLDISCRIFYLYPSTTSLQLIESIAASKCFLPYFDMPIQHIADSMLRTMRRGADKAAHLELLRAMRAVPHSFIRTSLVLGHPGEDEAAFTELCEFIESFGFDRINLFAYSPQEHTLAYKLPKVSAKITNTRINALNRIIKAQQKALNKALVGQEVNIIVEGKSEISEYFYRARLVLWGRDIDGEILINDSEMCDKSGNMLPLSEGYYRAKVTAYKQNFLFGKVLAHLAHIS</sequence>
<dbReference type="PANTHER" id="PTHR43837">
    <property type="entry name" value="RIBOSOMAL PROTEIN S12 METHYLTHIOTRANSFERASE RIMO"/>
    <property type="match status" value="1"/>
</dbReference>
<dbReference type="GO" id="GO:0005840">
    <property type="term" value="C:ribosome"/>
    <property type="evidence" value="ECO:0007669"/>
    <property type="project" value="UniProtKB-KW"/>
</dbReference>
<keyword evidence="11" id="KW-0687">Ribonucleoprotein</keyword>
<dbReference type="PROSITE" id="PS01278">
    <property type="entry name" value="MTTASE_RADICAL"/>
    <property type="match status" value="1"/>
</dbReference>
<feature type="binding site" evidence="8">
    <location>
        <position position="158"/>
    </location>
    <ligand>
        <name>[4Fe-4S] cluster</name>
        <dbReference type="ChEBI" id="CHEBI:49883"/>
        <label>2</label>
        <note>4Fe-4S-S-AdoMet</note>
    </ligand>
</feature>
<dbReference type="InterPro" id="IPR058240">
    <property type="entry name" value="rSAM_sf"/>
</dbReference>
<keyword evidence="5 8" id="KW-0479">Metal-binding</keyword>
<evidence type="ECO:0000256" key="2">
    <source>
        <dbReference type="ARBA" id="ARBA00022490"/>
    </source>
</evidence>
<dbReference type="SFLD" id="SFLDF00274">
    <property type="entry name" value="ribosomal_protein_S12_methylth"/>
    <property type="match status" value="1"/>
</dbReference>
<keyword evidence="11" id="KW-0689">Ribosomal protein</keyword>
<dbReference type="PROSITE" id="PS51449">
    <property type="entry name" value="MTTASE_N"/>
    <property type="match status" value="1"/>
</dbReference>
<dbReference type="HAMAP" id="MF_01865">
    <property type="entry name" value="MTTase_RimO"/>
    <property type="match status" value="1"/>
</dbReference>
<feature type="binding site" evidence="8">
    <location>
        <position position="50"/>
    </location>
    <ligand>
        <name>[4Fe-4S] cluster</name>
        <dbReference type="ChEBI" id="CHEBI:49883"/>
        <label>1</label>
    </ligand>
</feature>
<proteinExistence type="inferred from homology"/>
<keyword evidence="4 8" id="KW-0949">S-adenosyl-L-methionine</keyword>
<dbReference type="GO" id="GO:0103039">
    <property type="term" value="F:protein methylthiotransferase activity"/>
    <property type="evidence" value="ECO:0007669"/>
    <property type="project" value="UniProtKB-EC"/>
</dbReference>
<dbReference type="Pfam" id="PF00919">
    <property type="entry name" value="UPF0004"/>
    <property type="match status" value="1"/>
</dbReference>
<evidence type="ECO:0000313" key="11">
    <source>
        <dbReference type="EMBL" id="XAM19076.1"/>
    </source>
</evidence>
<reference evidence="11 12" key="1">
    <citation type="submission" date="2024-02" db="EMBL/GenBank/DDBJ databases">
        <title>Genome and pathogenicity analysis of Helicobacter mastomyrinus isolated from mice.</title>
        <authorList>
            <person name="Zhu L."/>
        </authorList>
    </citation>
    <scope>NUCLEOTIDE SEQUENCE [LARGE SCALE GENOMIC DNA]</scope>
    <source>
        <strain evidence="11 12">Hm-17</strain>
    </source>
</reference>
<feature type="domain" description="MTTase N-terminal" evidence="9">
    <location>
        <begin position="7"/>
        <end position="119"/>
    </location>
</feature>
<dbReference type="SFLD" id="SFLDS00029">
    <property type="entry name" value="Radical_SAM"/>
    <property type="match status" value="1"/>
</dbReference>
<dbReference type="CDD" id="cd01335">
    <property type="entry name" value="Radical_SAM"/>
    <property type="match status" value="1"/>
</dbReference>
<dbReference type="SMART" id="SM00729">
    <property type="entry name" value="Elp3"/>
    <property type="match status" value="1"/>
</dbReference>
<evidence type="ECO:0000256" key="1">
    <source>
        <dbReference type="ARBA" id="ARBA00022485"/>
    </source>
</evidence>
<dbReference type="InterPro" id="IPR038135">
    <property type="entry name" value="Methylthiotransferase_N_sf"/>
</dbReference>
<evidence type="ECO:0000256" key="7">
    <source>
        <dbReference type="ARBA" id="ARBA00023014"/>
    </source>
</evidence>
<dbReference type="EC" id="2.8.4.4" evidence="8"/>
<accession>A0ABZ3F7A7</accession>
<feature type="binding site" evidence="8">
    <location>
        <position position="16"/>
    </location>
    <ligand>
        <name>[4Fe-4S] cluster</name>
        <dbReference type="ChEBI" id="CHEBI:49883"/>
        <label>1</label>
    </ligand>
</feature>
<dbReference type="Pfam" id="PF04055">
    <property type="entry name" value="Radical_SAM"/>
    <property type="match status" value="1"/>
</dbReference>
<dbReference type="InterPro" id="IPR006638">
    <property type="entry name" value="Elp3/MiaA/NifB-like_rSAM"/>
</dbReference>
<comment type="cofactor">
    <cofactor evidence="8">
        <name>[4Fe-4S] cluster</name>
        <dbReference type="ChEBI" id="CHEBI:49883"/>
    </cofactor>
    <text evidence="8">Binds 2 [4Fe-4S] clusters. One cluster is coordinated with 3 cysteines and an exchangeable S-adenosyl-L-methionine.</text>
</comment>
<dbReference type="InterPro" id="IPR005839">
    <property type="entry name" value="Methylthiotransferase"/>
</dbReference>
<keyword evidence="3 8" id="KW-0808">Transferase</keyword>
<dbReference type="NCBIfam" id="TIGR00089">
    <property type="entry name" value="MiaB/RimO family radical SAM methylthiotransferase"/>
    <property type="match status" value="1"/>
</dbReference>
<evidence type="ECO:0000313" key="12">
    <source>
        <dbReference type="Proteomes" id="UP001434737"/>
    </source>
</evidence>
<evidence type="ECO:0000256" key="5">
    <source>
        <dbReference type="ARBA" id="ARBA00022723"/>
    </source>
</evidence>
<name>A0ABZ3F7A7_9HELI</name>
<feature type="domain" description="Radical SAM core" evidence="10">
    <location>
        <begin position="137"/>
        <end position="365"/>
    </location>
</feature>
<comment type="catalytic activity">
    <reaction evidence="8">
        <text>L-aspartate(89)-[ribosomal protein uS12]-hydrogen + (sulfur carrier)-SH + AH2 + 2 S-adenosyl-L-methionine = 3-methylsulfanyl-L-aspartate(89)-[ribosomal protein uS12]-hydrogen + (sulfur carrier)-H + 5'-deoxyadenosine + L-methionine + A + S-adenosyl-L-homocysteine + 2 H(+)</text>
        <dbReference type="Rhea" id="RHEA:37087"/>
        <dbReference type="Rhea" id="RHEA-COMP:10460"/>
        <dbReference type="Rhea" id="RHEA-COMP:10461"/>
        <dbReference type="Rhea" id="RHEA-COMP:14737"/>
        <dbReference type="Rhea" id="RHEA-COMP:14739"/>
        <dbReference type="ChEBI" id="CHEBI:13193"/>
        <dbReference type="ChEBI" id="CHEBI:15378"/>
        <dbReference type="ChEBI" id="CHEBI:17319"/>
        <dbReference type="ChEBI" id="CHEBI:17499"/>
        <dbReference type="ChEBI" id="CHEBI:29917"/>
        <dbReference type="ChEBI" id="CHEBI:29961"/>
        <dbReference type="ChEBI" id="CHEBI:57844"/>
        <dbReference type="ChEBI" id="CHEBI:57856"/>
        <dbReference type="ChEBI" id="CHEBI:59789"/>
        <dbReference type="ChEBI" id="CHEBI:64428"/>
        <dbReference type="ChEBI" id="CHEBI:73599"/>
        <dbReference type="EC" id="2.8.4.4"/>
    </reaction>
</comment>
<dbReference type="InterPro" id="IPR020612">
    <property type="entry name" value="Methylthiotransferase_CS"/>
</dbReference>
<evidence type="ECO:0000259" key="9">
    <source>
        <dbReference type="PROSITE" id="PS51449"/>
    </source>
</evidence>